<protein>
    <submittedName>
        <fullName evidence="2">Uncharacterized protein</fullName>
    </submittedName>
</protein>
<reference evidence="3" key="1">
    <citation type="submission" date="2018-08" db="EMBL/GenBank/DDBJ databases">
        <authorList>
            <person name="Liu Z.-W."/>
            <person name="Du Z.-J."/>
        </authorList>
    </citation>
    <scope>NUCLEOTIDE SEQUENCE [LARGE SCALE GENOMIC DNA]</scope>
    <source>
        <strain evidence="3">H4X</strain>
    </source>
</reference>
<evidence type="ECO:0000313" key="3">
    <source>
        <dbReference type="Proteomes" id="UP000256708"/>
    </source>
</evidence>
<dbReference type="AlphaFoldDB" id="A0A3D8L7P8"/>
<dbReference type="Proteomes" id="UP000256708">
    <property type="component" value="Unassembled WGS sequence"/>
</dbReference>
<sequence length="69" mass="7668">MPWGRDGKLEAGNTVSVYYSVYFTFYVDEVTRGWSLPGAVGKPLFRQRKNGAQRNEEAGGRVASARKAL</sequence>
<name>A0A3D8L7P8_9BACT</name>
<evidence type="ECO:0000256" key="1">
    <source>
        <dbReference type="SAM" id="MobiDB-lite"/>
    </source>
</evidence>
<accession>A0A3D8L7P8</accession>
<comment type="caution">
    <text evidence="2">The sequence shown here is derived from an EMBL/GenBank/DDBJ whole genome shotgun (WGS) entry which is preliminary data.</text>
</comment>
<dbReference type="EMBL" id="QRGR01000025">
    <property type="protein sequence ID" value="RDV13353.1"/>
    <property type="molecule type" value="Genomic_DNA"/>
</dbReference>
<proteinExistence type="predicted"/>
<keyword evidence="3" id="KW-1185">Reference proteome</keyword>
<evidence type="ECO:0000313" key="2">
    <source>
        <dbReference type="EMBL" id="RDV13353.1"/>
    </source>
</evidence>
<organism evidence="2 3">
    <name type="scientific">Pontibacter diazotrophicus</name>
    <dbReference type="NCBI Taxonomy" id="1400979"/>
    <lineage>
        <taxon>Bacteria</taxon>
        <taxon>Pseudomonadati</taxon>
        <taxon>Bacteroidota</taxon>
        <taxon>Cytophagia</taxon>
        <taxon>Cytophagales</taxon>
        <taxon>Hymenobacteraceae</taxon>
        <taxon>Pontibacter</taxon>
    </lineage>
</organism>
<gene>
    <name evidence="2" type="ORF">DXT99_20255</name>
</gene>
<feature type="region of interest" description="Disordered" evidence="1">
    <location>
        <begin position="47"/>
        <end position="69"/>
    </location>
</feature>